<organism evidence="2 3">
    <name type="scientific">Podarcis lilfordi</name>
    <name type="common">Lilford's wall lizard</name>
    <dbReference type="NCBI Taxonomy" id="74358"/>
    <lineage>
        <taxon>Eukaryota</taxon>
        <taxon>Metazoa</taxon>
        <taxon>Chordata</taxon>
        <taxon>Craniata</taxon>
        <taxon>Vertebrata</taxon>
        <taxon>Euteleostomi</taxon>
        <taxon>Lepidosauria</taxon>
        <taxon>Squamata</taxon>
        <taxon>Bifurcata</taxon>
        <taxon>Unidentata</taxon>
        <taxon>Episquamata</taxon>
        <taxon>Laterata</taxon>
        <taxon>Lacertibaenia</taxon>
        <taxon>Lacertidae</taxon>
        <taxon>Podarcis</taxon>
    </lineage>
</organism>
<feature type="region of interest" description="Disordered" evidence="1">
    <location>
        <begin position="40"/>
        <end position="131"/>
    </location>
</feature>
<keyword evidence="3" id="KW-1185">Reference proteome</keyword>
<name>A0AA35KPQ8_9SAUR</name>
<sequence length="180" mass="19571">MEKSQDRLAEAERKGKHPASNQAWKSKLYGGSHFVAGKLLHASPRQSAAAPSRSPQAPTALEDGRTPPTWAAHGRENPPVRKARRVRARQPTDHPASLRHAGERPTSRFVGGGRSRRESAVRTGRGQRRSPVALHAVPAGNKKRGGRHCGAQLLTDQPDVVLAAGEIEPRRNGFSRLSLF</sequence>
<dbReference type="EMBL" id="OX395133">
    <property type="protein sequence ID" value="CAI5782057.1"/>
    <property type="molecule type" value="Genomic_DNA"/>
</dbReference>
<gene>
    <name evidence="2" type="ORF">PODLI_1B018826</name>
</gene>
<evidence type="ECO:0000256" key="1">
    <source>
        <dbReference type="SAM" id="MobiDB-lite"/>
    </source>
</evidence>
<protein>
    <submittedName>
        <fullName evidence="2">Uncharacterized protein</fullName>
    </submittedName>
</protein>
<feature type="compositionally biased region" description="Low complexity" evidence="1">
    <location>
        <begin position="42"/>
        <end position="58"/>
    </location>
</feature>
<evidence type="ECO:0000313" key="3">
    <source>
        <dbReference type="Proteomes" id="UP001178461"/>
    </source>
</evidence>
<accession>A0AA35KPQ8</accession>
<feature type="compositionally biased region" description="Basic and acidic residues" evidence="1">
    <location>
        <begin position="1"/>
        <end position="13"/>
    </location>
</feature>
<reference evidence="2" key="1">
    <citation type="submission" date="2022-12" db="EMBL/GenBank/DDBJ databases">
        <authorList>
            <person name="Alioto T."/>
            <person name="Alioto T."/>
            <person name="Gomez Garrido J."/>
        </authorList>
    </citation>
    <scope>NUCLEOTIDE SEQUENCE</scope>
</reference>
<proteinExistence type="predicted"/>
<dbReference type="AlphaFoldDB" id="A0AA35KPQ8"/>
<feature type="region of interest" description="Disordered" evidence="1">
    <location>
        <begin position="1"/>
        <end position="25"/>
    </location>
</feature>
<dbReference type="Proteomes" id="UP001178461">
    <property type="component" value="Chromosome 8"/>
</dbReference>
<evidence type="ECO:0000313" key="2">
    <source>
        <dbReference type="EMBL" id="CAI5782057.1"/>
    </source>
</evidence>